<feature type="chain" id="PRO_5047261245" description="Secreted protein" evidence="1">
    <location>
        <begin position="17"/>
        <end position="108"/>
    </location>
</feature>
<gene>
    <name evidence="2" type="ORF">XENOCAPTIV_011899</name>
</gene>
<accession>A0ABV0QD50</accession>
<keyword evidence="3" id="KW-1185">Reference proteome</keyword>
<dbReference type="EMBL" id="JAHRIN010008655">
    <property type="protein sequence ID" value="MEQ2193739.1"/>
    <property type="molecule type" value="Genomic_DNA"/>
</dbReference>
<comment type="caution">
    <text evidence="2">The sequence shown here is derived from an EMBL/GenBank/DDBJ whole genome shotgun (WGS) entry which is preliminary data.</text>
</comment>
<organism evidence="2 3">
    <name type="scientific">Xenoophorus captivus</name>
    <dbReference type="NCBI Taxonomy" id="1517983"/>
    <lineage>
        <taxon>Eukaryota</taxon>
        <taxon>Metazoa</taxon>
        <taxon>Chordata</taxon>
        <taxon>Craniata</taxon>
        <taxon>Vertebrata</taxon>
        <taxon>Euteleostomi</taxon>
        <taxon>Actinopterygii</taxon>
        <taxon>Neopterygii</taxon>
        <taxon>Teleostei</taxon>
        <taxon>Neoteleostei</taxon>
        <taxon>Acanthomorphata</taxon>
        <taxon>Ovalentaria</taxon>
        <taxon>Atherinomorphae</taxon>
        <taxon>Cyprinodontiformes</taxon>
        <taxon>Goodeidae</taxon>
        <taxon>Xenoophorus</taxon>
    </lineage>
</organism>
<protein>
    <recommendedName>
        <fullName evidence="4">Secreted protein</fullName>
    </recommendedName>
</protein>
<feature type="signal peptide" evidence="1">
    <location>
        <begin position="1"/>
        <end position="16"/>
    </location>
</feature>
<evidence type="ECO:0000313" key="2">
    <source>
        <dbReference type="EMBL" id="MEQ2193739.1"/>
    </source>
</evidence>
<evidence type="ECO:0000256" key="1">
    <source>
        <dbReference type="SAM" id="SignalP"/>
    </source>
</evidence>
<sequence>MSFMLLGANVLHLSPASWVSVTASVGDPRRALCCISMVSHKSRVDEVCETAQHEKNHIAGGEMLAGLKTVEQPWSLCFCSQAEWIHAPSHCGAFFMYRCLLSKQICII</sequence>
<dbReference type="Proteomes" id="UP001434883">
    <property type="component" value="Unassembled WGS sequence"/>
</dbReference>
<evidence type="ECO:0000313" key="3">
    <source>
        <dbReference type="Proteomes" id="UP001434883"/>
    </source>
</evidence>
<reference evidence="2 3" key="1">
    <citation type="submission" date="2021-06" db="EMBL/GenBank/DDBJ databases">
        <authorList>
            <person name="Palmer J.M."/>
        </authorList>
    </citation>
    <scope>NUCLEOTIDE SEQUENCE [LARGE SCALE GENOMIC DNA]</scope>
    <source>
        <strain evidence="2 3">XC_2019</strain>
        <tissue evidence="2">Muscle</tissue>
    </source>
</reference>
<name>A0ABV0QD50_9TELE</name>
<keyword evidence="1" id="KW-0732">Signal</keyword>
<evidence type="ECO:0008006" key="4">
    <source>
        <dbReference type="Google" id="ProtNLM"/>
    </source>
</evidence>
<proteinExistence type="predicted"/>